<evidence type="ECO:0000313" key="1">
    <source>
        <dbReference type="EMBL" id="MCG9971001.1"/>
    </source>
</evidence>
<dbReference type="AlphaFoldDB" id="A0A9X1UVP7"/>
<organism evidence="1 2">
    <name type="scientific">Christiangramia crocea</name>
    <dbReference type="NCBI Taxonomy" id="2904124"/>
    <lineage>
        <taxon>Bacteria</taxon>
        <taxon>Pseudomonadati</taxon>
        <taxon>Bacteroidota</taxon>
        <taxon>Flavobacteriia</taxon>
        <taxon>Flavobacteriales</taxon>
        <taxon>Flavobacteriaceae</taxon>
        <taxon>Christiangramia</taxon>
    </lineage>
</organism>
<name>A0A9X1UVP7_9FLAO</name>
<gene>
    <name evidence="1" type="ORF">LU635_05070</name>
</gene>
<reference evidence="1" key="1">
    <citation type="submission" date="2021-12" db="EMBL/GenBank/DDBJ databases">
        <title>Description of Gramella crocea sp. nov., a new bacterium isolated from activated sludge.</title>
        <authorList>
            <person name="Zhang X."/>
        </authorList>
    </citation>
    <scope>NUCLEOTIDE SEQUENCE</scope>
    <source>
        <strain evidence="1">YB25</strain>
    </source>
</reference>
<proteinExistence type="predicted"/>
<dbReference type="Proteomes" id="UP001139344">
    <property type="component" value="Unassembled WGS sequence"/>
</dbReference>
<protein>
    <submittedName>
        <fullName evidence="1">Uncharacterized protein</fullName>
    </submittedName>
</protein>
<dbReference type="PROSITE" id="PS51257">
    <property type="entry name" value="PROKAR_LIPOPROTEIN"/>
    <property type="match status" value="1"/>
</dbReference>
<evidence type="ECO:0000313" key="2">
    <source>
        <dbReference type="Proteomes" id="UP001139344"/>
    </source>
</evidence>
<accession>A0A9X1UVP7</accession>
<dbReference type="RefSeq" id="WP_240096874.1">
    <property type="nucleotide sequence ID" value="NZ_JAJSON010000014.1"/>
</dbReference>
<sequence>MKKVLLLLVFIGVSCSTDDDCKYDRSEITMQYEAILENDMTPSQRAQIEKEYQAKLDESC</sequence>
<dbReference type="EMBL" id="JAJSON010000014">
    <property type="protein sequence ID" value="MCG9971001.1"/>
    <property type="molecule type" value="Genomic_DNA"/>
</dbReference>
<comment type="caution">
    <text evidence="1">The sequence shown here is derived from an EMBL/GenBank/DDBJ whole genome shotgun (WGS) entry which is preliminary data.</text>
</comment>
<keyword evidence="2" id="KW-1185">Reference proteome</keyword>